<dbReference type="Proteomes" id="UP000034097">
    <property type="component" value="Unassembled WGS sequence"/>
</dbReference>
<name>A0A0G1IZG7_9BACT</name>
<sequence>IYLCNFCCYDEFMEQFWMVAKDHKEIQKWAESLDGKPAIIEDPEVGGDNVGLRIDFPGVKDEGLLSENRNTTRDVSWERFFEVLESKNMAFMHTNEEKPRNPSMAYKFVNRESPFEGTI</sequence>
<feature type="non-terminal residue" evidence="1">
    <location>
        <position position="1"/>
    </location>
</feature>
<evidence type="ECO:0000313" key="2">
    <source>
        <dbReference type="Proteomes" id="UP000034097"/>
    </source>
</evidence>
<comment type="caution">
    <text evidence="1">The sequence shown here is derived from an EMBL/GenBank/DDBJ whole genome shotgun (WGS) entry which is preliminary data.</text>
</comment>
<gene>
    <name evidence="1" type="ORF">UW26_C0037G0009</name>
</gene>
<dbReference type="AlphaFoldDB" id="A0A0G1IZG7"/>
<dbReference type="EMBL" id="LCHQ01000037">
    <property type="protein sequence ID" value="KKT37192.1"/>
    <property type="molecule type" value="Genomic_DNA"/>
</dbReference>
<organism evidence="1 2">
    <name type="scientific">Candidatus Collierbacteria bacterium GW2011_GWF1_44_12</name>
    <dbReference type="NCBI Taxonomy" id="1618402"/>
    <lineage>
        <taxon>Bacteria</taxon>
        <taxon>Candidatus Collieribacteriota</taxon>
    </lineage>
</organism>
<proteinExistence type="predicted"/>
<evidence type="ECO:0000313" key="1">
    <source>
        <dbReference type="EMBL" id="KKT37192.1"/>
    </source>
</evidence>
<reference evidence="1 2" key="1">
    <citation type="journal article" date="2015" name="Nature">
        <title>rRNA introns, odd ribosomes, and small enigmatic genomes across a large radiation of phyla.</title>
        <authorList>
            <person name="Brown C.T."/>
            <person name="Hug L.A."/>
            <person name="Thomas B.C."/>
            <person name="Sharon I."/>
            <person name="Castelle C.J."/>
            <person name="Singh A."/>
            <person name="Wilkins M.J."/>
            <person name="Williams K.H."/>
            <person name="Banfield J.F."/>
        </authorList>
    </citation>
    <scope>NUCLEOTIDE SEQUENCE [LARGE SCALE GENOMIC DNA]</scope>
</reference>
<accession>A0A0G1IZG7</accession>
<protein>
    <submittedName>
        <fullName evidence="1">Uncharacterized protein</fullName>
    </submittedName>
</protein>